<dbReference type="EMBL" id="GL945433">
    <property type="protein sequence ID" value="EGO25696.1"/>
    <property type="molecule type" value="Genomic_DNA"/>
</dbReference>
<gene>
    <name evidence="2" type="ORF">SERLADRAFT_437417</name>
</gene>
<dbReference type="KEGG" id="sla:SERLADRAFT_437417"/>
<protein>
    <submittedName>
        <fullName evidence="2">Uncharacterized protein</fullName>
    </submittedName>
</protein>
<evidence type="ECO:0000313" key="2">
    <source>
        <dbReference type="EMBL" id="EGO25696.1"/>
    </source>
</evidence>
<proteinExistence type="predicted"/>
<dbReference type="OrthoDB" id="2802215at2759"/>
<name>F8NTM4_SERL9</name>
<evidence type="ECO:0000256" key="1">
    <source>
        <dbReference type="SAM" id="MobiDB-lite"/>
    </source>
</evidence>
<reference evidence="2" key="1">
    <citation type="submission" date="2011-04" db="EMBL/GenBank/DDBJ databases">
        <title>Evolution of plant cell wall degrading machinery underlies the functional diversity of forest fungi.</title>
        <authorList>
            <consortium name="US DOE Joint Genome Institute (JGI-PGF)"/>
            <person name="Eastwood D.C."/>
            <person name="Floudas D."/>
            <person name="Binder M."/>
            <person name="Majcherczyk A."/>
            <person name="Schneider P."/>
            <person name="Aerts A."/>
            <person name="Asiegbu F.O."/>
            <person name="Baker S.E."/>
            <person name="Barry K."/>
            <person name="Bendiksby M."/>
            <person name="Blumentritt M."/>
            <person name="Coutinho P.M."/>
            <person name="Cullen D."/>
            <person name="Cullen D."/>
            <person name="Gathman A."/>
            <person name="Goodell B."/>
            <person name="Henrissat B."/>
            <person name="Ihrmark K."/>
            <person name="Kauserud H."/>
            <person name="Kohler A."/>
            <person name="LaButti K."/>
            <person name="Lapidus A."/>
            <person name="Lavin J.L."/>
            <person name="Lee Y.-H."/>
            <person name="Lindquist E."/>
            <person name="Lilly W."/>
            <person name="Lucas S."/>
            <person name="Morin E."/>
            <person name="Murat C."/>
            <person name="Oguiza J.A."/>
            <person name="Park J."/>
            <person name="Pisabarro A.G."/>
            <person name="Riley R."/>
            <person name="Rosling A."/>
            <person name="Salamov A."/>
            <person name="Schmidt O."/>
            <person name="Schmutz J."/>
            <person name="Skrede I."/>
            <person name="Stenlid J."/>
            <person name="Wiebenga A."/>
            <person name="Xie X."/>
            <person name="Kues U."/>
            <person name="Hibbett D.S."/>
            <person name="Hoffmeister D."/>
            <person name="Hogberg N."/>
            <person name="Martin F."/>
            <person name="Grigoriev I.V."/>
            <person name="Watkinson S.C."/>
        </authorList>
    </citation>
    <scope>NUCLEOTIDE SEQUENCE</scope>
    <source>
        <strain evidence="2">S7.9</strain>
    </source>
</reference>
<dbReference type="Proteomes" id="UP000008064">
    <property type="component" value="Unassembled WGS sequence"/>
</dbReference>
<dbReference type="RefSeq" id="XP_007317818.1">
    <property type="nucleotide sequence ID" value="XM_007317756.1"/>
</dbReference>
<dbReference type="HOGENOM" id="CLU_2251707_0_0_1"/>
<accession>F8NTM4</accession>
<sequence>MGFDYESKGHHIYWPEKRSVTVERMVQFNVKNIPLNVNDGTPFGLEGENTLVEVQAPKESQIIEIFNNEDASDEGGPLNPPDPQDNQLPPLQQPPALPAKYKQC</sequence>
<dbReference type="AlphaFoldDB" id="F8NTM4"/>
<dbReference type="GeneID" id="18814850"/>
<feature type="region of interest" description="Disordered" evidence="1">
    <location>
        <begin position="67"/>
        <end position="104"/>
    </location>
</feature>
<organism>
    <name type="scientific">Serpula lacrymans var. lacrymans (strain S7.9)</name>
    <name type="common">Dry rot fungus</name>
    <dbReference type="NCBI Taxonomy" id="578457"/>
    <lineage>
        <taxon>Eukaryota</taxon>
        <taxon>Fungi</taxon>
        <taxon>Dikarya</taxon>
        <taxon>Basidiomycota</taxon>
        <taxon>Agaricomycotina</taxon>
        <taxon>Agaricomycetes</taxon>
        <taxon>Agaricomycetidae</taxon>
        <taxon>Boletales</taxon>
        <taxon>Coniophorineae</taxon>
        <taxon>Serpulaceae</taxon>
        <taxon>Serpula</taxon>
    </lineage>
</organism>